<dbReference type="HOGENOM" id="CLU_2207471_0_0_5"/>
<name>S5XN82_PARAH</name>
<dbReference type="Pfam" id="PF03466">
    <property type="entry name" value="LysR_substrate"/>
    <property type="match status" value="1"/>
</dbReference>
<dbReference type="Proteomes" id="UP000015480">
    <property type="component" value="Chromosome"/>
</dbReference>
<dbReference type="STRING" id="1367847.JCM7686_1663"/>
<keyword evidence="5" id="KW-1133">Transmembrane helix</keyword>
<dbReference type="Gene3D" id="3.40.190.10">
    <property type="entry name" value="Periplasmic binding protein-like II"/>
    <property type="match status" value="2"/>
</dbReference>
<keyword evidence="2" id="KW-0805">Transcription regulation</keyword>
<dbReference type="InterPro" id="IPR005119">
    <property type="entry name" value="LysR_subst-bd"/>
</dbReference>
<dbReference type="KEGG" id="pami:JCM7686_1663"/>
<keyword evidence="5" id="KW-0812">Transmembrane</keyword>
<protein>
    <submittedName>
        <fullName evidence="7">Transcriptional regulator, LysR family</fullName>
    </submittedName>
</protein>
<evidence type="ECO:0000313" key="8">
    <source>
        <dbReference type="Proteomes" id="UP000015480"/>
    </source>
</evidence>
<dbReference type="GO" id="GO:0003700">
    <property type="term" value="F:DNA-binding transcription factor activity"/>
    <property type="evidence" value="ECO:0007669"/>
    <property type="project" value="TreeGrafter"/>
</dbReference>
<dbReference type="EMBL" id="CP006650">
    <property type="protein sequence ID" value="AGT08764.1"/>
    <property type="molecule type" value="Genomic_DNA"/>
</dbReference>
<dbReference type="AlphaFoldDB" id="S5XN82"/>
<evidence type="ECO:0000313" key="7">
    <source>
        <dbReference type="EMBL" id="AGT08764.1"/>
    </source>
</evidence>
<keyword evidence="4" id="KW-0804">Transcription</keyword>
<keyword evidence="8" id="KW-1185">Reference proteome</keyword>
<evidence type="ECO:0000259" key="6">
    <source>
        <dbReference type="Pfam" id="PF03466"/>
    </source>
</evidence>
<reference evidence="7 8" key="1">
    <citation type="journal article" date="2014" name="BMC Genomics">
        <title>Architecture and functions of a multipartite genome of the methylotrophic bacterium Paracoccus aminophilus JCM 7686, containing primary and secondary chromids.</title>
        <authorList>
            <person name="Dziewit L."/>
            <person name="Czarnecki J."/>
            <person name="Wibberg D."/>
            <person name="Radlinska M."/>
            <person name="Mrozek P."/>
            <person name="Szymczak M."/>
            <person name="Schluter A."/>
            <person name="Puhler A."/>
            <person name="Bartosik D."/>
        </authorList>
    </citation>
    <scope>NUCLEOTIDE SEQUENCE [LARGE SCALE GENOMIC DNA]</scope>
    <source>
        <strain evidence="7">JCM 7686</strain>
    </source>
</reference>
<accession>S5XN82</accession>
<dbReference type="GO" id="GO:0032993">
    <property type="term" value="C:protein-DNA complex"/>
    <property type="evidence" value="ECO:0007669"/>
    <property type="project" value="TreeGrafter"/>
</dbReference>
<keyword evidence="5" id="KW-0472">Membrane</keyword>
<dbReference type="PATRIC" id="fig|1367847.3.peg.1645"/>
<proteinExistence type="inferred from homology"/>
<dbReference type="PANTHER" id="PTHR30346:SF28">
    <property type="entry name" value="HTH-TYPE TRANSCRIPTIONAL REGULATOR CYNR"/>
    <property type="match status" value="1"/>
</dbReference>
<gene>
    <name evidence="7" type="ORF">JCM7686_1663</name>
</gene>
<evidence type="ECO:0000256" key="4">
    <source>
        <dbReference type="ARBA" id="ARBA00023163"/>
    </source>
</evidence>
<comment type="similarity">
    <text evidence="1">Belongs to the LysR transcriptional regulatory family.</text>
</comment>
<evidence type="ECO:0000256" key="1">
    <source>
        <dbReference type="ARBA" id="ARBA00009437"/>
    </source>
</evidence>
<feature type="domain" description="LysR substrate-binding" evidence="6">
    <location>
        <begin position="10"/>
        <end position="100"/>
    </location>
</feature>
<dbReference type="eggNOG" id="COG0583">
    <property type="taxonomic scope" value="Bacteria"/>
</dbReference>
<dbReference type="GO" id="GO:0003677">
    <property type="term" value="F:DNA binding"/>
    <property type="evidence" value="ECO:0007669"/>
    <property type="project" value="UniProtKB-KW"/>
</dbReference>
<keyword evidence="3" id="KW-0238">DNA-binding</keyword>
<sequence>MILGDMKEWGEYRWRLANLFIEEGIELDVVLEASNTLALIGLVAAGLGITIYPESLIGFIGRSVEVRPIIHPMFKSETALAWRRSNHSKQLRAFLDIARNLVPRATI</sequence>
<organism evidence="7 8">
    <name type="scientific">Paracoccus aminophilus JCM 7686</name>
    <dbReference type="NCBI Taxonomy" id="1367847"/>
    <lineage>
        <taxon>Bacteria</taxon>
        <taxon>Pseudomonadati</taxon>
        <taxon>Pseudomonadota</taxon>
        <taxon>Alphaproteobacteria</taxon>
        <taxon>Rhodobacterales</taxon>
        <taxon>Paracoccaceae</taxon>
        <taxon>Paracoccus</taxon>
    </lineage>
</organism>
<feature type="transmembrane region" description="Helical" evidence="5">
    <location>
        <begin position="37"/>
        <end position="60"/>
    </location>
</feature>
<evidence type="ECO:0000256" key="2">
    <source>
        <dbReference type="ARBA" id="ARBA00023015"/>
    </source>
</evidence>
<evidence type="ECO:0000256" key="3">
    <source>
        <dbReference type="ARBA" id="ARBA00023125"/>
    </source>
</evidence>
<dbReference type="RefSeq" id="WP_020950402.1">
    <property type="nucleotide sequence ID" value="NC_022041.1"/>
</dbReference>
<dbReference type="PANTHER" id="PTHR30346">
    <property type="entry name" value="TRANSCRIPTIONAL DUAL REGULATOR HCAR-RELATED"/>
    <property type="match status" value="1"/>
</dbReference>
<evidence type="ECO:0000256" key="5">
    <source>
        <dbReference type="SAM" id="Phobius"/>
    </source>
</evidence>
<dbReference type="SUPFAM" id="SSF53850">
    <property type="entry name" value="Periplasmic binding protein-like II"/>
    <property type="match status" value="1"/>
</dbReference>